<organism evidence="1 2">
    <name type="scientific">Trichonephila inaurata madagascariensis</name>
    <dbReference type="NCBI Taxonomy" id="2747483"/>
    <lineage>
        <taxon>Eukaryota</taxon>
        <taxon>Metazoa</taxon>
        <taxon>Ecdysozoa</taxon>
        <taxon>Arthropoda</taxon>
        <taxon>Chelicerata</taxon>
        <taxon>Arachnida</taxon>
        <taxon>Araneae</taxon>
        <taxon>Araneomorphae</taxon>
        <taxon>Entelegynae</taxon>
        <taxon>Araneoidea</taxon>
        <taxon>Nephilidae</taxon>
        <taxon>Trichonephila</taxon>
        <taxon>Trichonephila inaurata</taxon>
    </lineage>
</organism>
<accession>A0A8X6IL05</accession>
<evidence type="ECO:0000313" key="1">
    <source>
        <dbReference type="EMBL" id="GFS50046.1"/>
    </source>
</evidence>
<keyword evidence="2" id="KW-1185">Reference proteome</keyword>
<sequence>MLLPFLNKNSLLSRNSKRQIYLQYLQPILTYQIWGCAATYNINKLQVLQNRALRIILNYPRYIARKYLHRDSRIQPLNERIRSLTATFHSQISSHIQIQQSLVKPK</sequence>
<dbReference type="EMBL" id="BMAV01026399">
    <property type="protein sequence ID" value="GFS50046.1"/>
    <property type="molecule type" value="Genomic_DNA"/>
</dbReference>
<dbReference type="OrthoDB" id="6619394at2759"/>
<evidence type="ECO:0000313" key="2">
    <source>
        <dbReference type="Proteomes" id="UP000886998"/>
    </source>
</evidence>
<reference evidence="1" key="1">
    <citation type="submission" date="2020-08" db="EMBL/GenBank/DDBJ databases">
        <title>Multicomponent nature underlies the extraordinary mechanical properties of spider dragline silk.</title>
        <authorList>
            <person name="Kono N."/>
            <person name="Nakamura H."/>
            <person name="Mori M."/>
            <person name="Yoshida Y."/>
            <person name="Ohtoshi R."/>
            <person name="Malay A.D."/>
            <person name="Moran D.A.P."/>
            <person name="Tomita M."/>
            <person name="Numata K."/>
            <person name="Arakawa K."/>
        </authorList>
    </citation>
    <scope>NUCLEOTIDE SEQUENCE</scope>
</reference>
<proteinExistence type="predicted"/>
<comment type="caution">
    <text evidence="1">The sequence shown here is derived from an EMBL/GenBank/DDBJ whole genome shotgun (WGS) entry which is preliminary data.</text>
</comment>
<gene>
    <name evidence="1" type="ORF">TNIN_152731</name>
</gene>
<protein>
    <submittedName>
        <fullName evidence="1">Uncharacterized protein</fullName>
    </submittedName>
</protein>
<dbReference type="Proteomes" id="UP000886998">
    <property type="component" value="Unassembled WGS sequence"/>
</dbReference>
<dbReference type="AlphaFoldDB" id="A0A8X6IL05"/>
<name>A0A8X6IL05_9ARAC</name>